<sequence>MTAKRPPSVLDDPGLRAAAARISSPVEDPEGLAARLAWSVLSEPGEATAGALISECGPAAALRIVEDVVAGLPVPEIQGVLARDLVDMSKRWQPRLHPPMIADVARAAARSALTLLAPEGAGWPARVDDLGAHRPLALWVRGDAAALSSTERSAALVGARAATPYGEHVAGALAADLVDGGVAIVSGGAYGVDGAAHRAALGAGGTTVAFVAGGADRVYPAAHANLFQRIADQGAVVSEVAPGGPPTKWRFLQRNRLIAAAAAATVVVEAGWRSGSLNTAGHAAALGRPLGAVPGPVTSSTSEGCHRLLREFDATCITRPTDVLELIGDWDTGGDRRGEDRPHPDAIRVRDALGVRAWRTLDDVARRSGLSLAEVQAQLGLLALEGRAEASVDGWRLVREG</sequence>
<dbReference type="NCBIfam" id="TIGR00732">
    <property type="entry name" value="dprA"/>
    <property type="match status" value="1"/>
</dbReference>
<dbReference type="Proteomes" id="UP000680132">
    <property type="component" value="Unassembled WGS sequence"/>
</dbReference>
<dbReference type="AlphaFoldDB" id="A0A939TXT5"/>
<dbReference type="Gene3D" id="3.40.50.450">
    <property type="match status" value="1"/>
</dbReference>
<dbReference type="PANTHER" id="PTHR43022">
    <property type="entry name" value="PROTEIN SMF"/>
    <property type="match status" value="1"/>
</dbReference>
<accession>A0A939TXT5</accession>
<feature type="domain" description="Smf/DprA SLOG" evidence="2">
    <location>
        <begin position="118"/>
        <end position="326"/>
    </location>
</feature>
<name>A0A939TXT5_9MICO</name>
<dbReference type="InterPro" id="IPR036388">
    <property type="entry name" value="WH-like_DNA-bd_sf"/>
</dbReference>
<evidence type="ECO:0000313" key="4">
    <source>
        <dbReference type="EMBL" id="MBO3663992.1"/>
    </source>
</evidence>
<comment type="similarity">
    <text evidence="1">Belongs to the DprA/Smf family.</text>
</comment>
<comment type="caution">
    <text evidence="4">The sequence shown here is derived from an EMBL/GenBank/DDBJ whole genome shotgun (WGS) entry which is preliminary data.</text>
</comment>
<proteinExistence type="inferred from homology"/>
<evidence type="ECO:0000259" key="3">
    <source>
        <dbReference type="Pfam" id="PF17782"/>
    </source>
</evidence>
<dbReference type="InterPro" id="IPR041614">
    <property type="entry name" value="DprA_WH"/>
</dbReference>
<dbReference type="PANTHER" id="PTHR43022:SF1">
    <property type="entry name" value="PROTEIN SMF"/>
    <property type="match status" value="1"/>
</dbReference>
<reference evidence="4" key="1">
    <citation type="submission" date="2021-03" db="EMBL/GenBank/DDBJ databases">
        <title>Microbacterium sp. nov., a novel actinobacterium isolated from cow dung.</title>
        <authorList>
            <person name="Zhang L."/>
        </authorList>
    </citation>
    <scope>NUCLEOTIDE SEQUENCE</scope>
    <source>
        <strain evidence="4">NEAU-LLB</strain>
    </source>
</reference>
<dbReference type="EMBL" id="JAGFOA010000004">
    <property type="protein sequence ID" value="MBO3663992.1"/>
    <property type="molecule type" value="Genomic_DNA"/>
</dbReference>
<evidence type="ECO:0000259" key="2">
    <source>
        <dbReference type="Pfam" id="PF02481"/>
    </source>
</evidence>
<dbReference type="RefSeq" id="WP_208503660.1">
    <property type="nucleotide sequence ID" value="NZ_JAGFOA010000004.1"/>
</dbReference>
<dbReference type="Pfam" id="PF02481">
    <property type="entry name" value="DNA_processg_A"/>
    <property type="match status" value="1"/>
</dbReference>
<dbReference type="SUPFAM" id="SSF102405">
    <property type="entry name" value="MCP/YpsA-like"/>
    <property type="match status" value="1"/>
</dbReference>
<dbReference type="InterPro" id="IPR003488">
    <property type="entry name" value="DprA"/>
</dbReference>
<dbReference type="InterPro" id="IPR057666">
    <property type="entry name" value="DrpA_SLOG"/>
</dbReference>
<evidence type="ECO:0000256" key="1">
    <source>
        <dbReference type="ARBA" id="ARBA00006525"/>
    </source>
</evidence>
<feature type="domain" description="DprA winged helix" evidence="3">
    <location>
        <begin position="342"/>
        <end position="390"/>
    </location>
</feature>
<organism evidence="4 5">
    <name type="scientific">Microbacterium stercoris</name>
    <dbReference type="NCBI Taxonomy" id="2820289"/>
    <lineage>
        <taxon>Bacteria</taxon>
        <taxon>Bacillati</taxon>
        <taxon>Actinomycetota</taxon>
        <taxon>Actinomycetes</taxon>
        <taxon>Micrococcales</taxon>
        <taxon>Microbacteriaceae</taxon>
        <taxon>Microbacterium</taxon>
    </lineage>
</organism>
<protein>
    <submittedName>
        <fullName evidence="4">DNA-processing protein DprA</fullName>
    </submittedName>
</protein>
<dbReference type="Gene3D" id="1.10.10.10">
    <property type="entry name" value="Winged helix-like DNA-binding domain superfamily/Winged helix DNA-binding domain"/>
    <property type="match status" value="1"/>
</dbReference>
<dbReference type="Pfam" id="PF17782">
    <property type="entry name" value="WHD_DprA"/>
    <property type="match status" value="1"/>
</dbReference>
<dbReference type="GO" id="GO:0009294">
    <property type="term" value="P:DNA-mediated transformation"/>
    <property type="evidence" value="ECO:0007669"/>
    <property type="project" value="InterPro"/>
</dbReference>
<evidence type="ECO:0000313" key="5">
    <source>
        <dbReference type="Proteomes" id="UP000680132"/>
    </source>
</evidence>
<gene>
    <name evidence="4" type="primary">dprA</name>
    <name evidence="4" type="ORF">J5V96_10760</name>
</gene>
<keyword evidence="5" id="KW-1185">Reference proteome</keyword>